<proteinExistence type="predicted"/>
<organism evidence="3 4">
    <name type="scientific">Mucilaginibacter conchicola</name>
    <dbReference type="NCBI Taxonomy" id="2303333"/>
    <lineage>
        <taxon>Bacteria</taxon>
        <taxon>Pseudomonadati</taxon>
        <taxon>Bacteroidota</taxon>
        <taxon>Sphingobacteriia</taxon>
        <taxon>Sphingobacteriales</taxon>
        <taxon>Sphingobacteriaceae</taxon>
        <taxon>Mucilaginibacter</taxon>
    </lineage>
</organism>
<evidence type="ECO:0000256" key="1">
    <source>
        <dbReference type="SAM" id="SignalP"/>
    </source>
</evidence>
<reference evidence="3 4" key="1">
    <citation type="submission" date="2018-08" db="EMBL/GenBank/DDBJ databases">
        <title>Mucilaginibacter sp. MYSH2.</title>
        <authorList>
            <person name="Seo T."/>
        </authorList>
    </citation>
    <scope>NUCLEOTIDE SEQUENCE [LARGE SCALE GENOMIC DNA]</scope>
    <source>
        <strain evidence="3 4">MYSH2</strain>
    </source>
</reference>
<gene>
    <name evidence="3" type="ORF">D0C36_11710</name>
</gene>
<comment type="caution">
    <text evidence="3">The sequence shown here is derived from an EMBL/GenBank/DDBJ whole genome shotgun (WGS) entry which is preliminary data.</text>
</comment>
<dbReference type="EMBL" id="QWDC01000002">
    <property type="protein sequence ID" value="RFZ92105.1"/>
    <property type="molecule type" value="Genomic_DNA"/>
</dbReference>
<feature type="chain" id="PRO_5016737474" evidence="1">
    <location>
        <begin position="29"/>
        <end position="155"/>
    </location>
</feature>
<evidence type="ECO:0000313" key="4">
    <source>
        <dbReference type="Proteomes" id="UP000264217"/>
    </source>
</evidence>
<dbReference type="InterPro" id="IPR007730">
    <property type="entry name" value="SPOR-like_dom"/>
</dbReference>
<dbReference type="Pfam" id="PF05036">
    <property type="entry name" value="SPOR"/>
    <property type="match status" value="1"/>
</dbReference>
<dbReference type="RefSeq" id="WP_117391816.1">
    <property type="nucleotide sequence ID" value="NZ_QWDC01000002.1"/>
</dbReference>
<keyword evidence="4" id="KW-1185">Reference proteome</keyword>
<keyword evidence="1" id="KW-0732">Signal</keyword>
<feature type="signal peptide" evidence="1">
    <location>
        <begin position="1"/>
        <end position="28"/>
    </location>
</feature>
<dbReference type="GO" id="GO:0042834">
    <property type="term" value="F:peptidoglycan binding"/>
    <property type="evidence" value="ECO:0007669"/>
    <property type="project" value="InterPro"/>
</dbReference>
<dbReference type="OrthoDB" id="2473397at2"/>
<dbReference type="InterPro" id="IPR036680">
    <property type="entry name" value="SPOR-like_sf"/>
</dbReference>
<accession>A0A372NS82</accession>
<dbReference type="Gene3D" id="3.30.70.1070">
    <property type="entry name" value="Sporulation related repeat"/>
    <property type="match status" value="1"/>
</dbReference>
<evidence type="ECO:0000259" key="2">
    <source>
        <dbReference type="PROSITE" id="PS51724"/>
    </source>
</evidence>
<name>A0A372NS82_9SPHI</name>
<dbReference type="Proteomes" id="UP000264217">
    <property type="component" value="Unassembled WGS sequence"/>
</dbReference>
<evidence type="ECO:0000313" key="3">
    <source>
        <dbReference type="EMBL" id="RFZ92105.1"/>
    </source>
</evidence>
<feature type="domain" description="SPOR" evidence="2">
    <location>
        <begin position="67"/>
        <end position="147"/>
    </location>
</feature>
<sequence length="155" mass="17262">MKKAIFDQKAIPAGIRYCFLLLLLSASARSFGQTRGKVQVVAPPLFDTLLAKRATLNSGKTGGSPAYSSSFGYRVQIYSGTNRKAAFNAQAKCNQEFPELRTYVTYREPNFKIRAGDFRTRIEAERMKQQLSAVFPALFIISEKINPPKTAISND</sequence>
<dbReference type="PROSITE" id="PS51724">
    <property type="entry name" value="SPOR"/>
    <property type="match status" value="1"/>
</dbReference>
<protein>
    <submittedName>
        <fullName evidence="3">SPOR domain-containing protein</fullName>
    </submittedName>
</protein>
<dbReference type="AlphaFoldDB" id="A0A372NS82"/>